<dbReference type="RefSeq" id="WP_043530070.1">
    <property type="nucleotide sequence ID" value="NZ_BAABKU010000057.1"/>
</dbReference>
<dbReference type="EMBL" id="JRTT01000050">
    <property type="protein sequence ID" value="KHD74226.1"/>
    <property type="molecule type" value="Genomic_DNA"/>
</dbReference>
<sequence length="86" mass="9254">MTAFAANALLAAPDLAQTLGGIAFWVAFLAIHVILFGVTLVSISKAQLSPQSRKRWIWLVVLVPGIGIILWYVSGRPAARNRPSNA</sequence>
<dbReference type="eggNOG" id="ENOG5030ZQJ">
    <property type="taxonomic scope" value="Bacteria"/>
</dbReference>
<keyword evidence="1" id="KW-0812">Transmembrane</keyword>
<evidence type="ECO:0000256" key="1">
    <source>
        <dbReference type="SAM" id="Phobius"/>
    </source>
</evidence>
<feature type="transmembrane region" description="Helical" evidence="1">
    <location>
        <begin position="22"/>
        <end position="44"/>
    </location>
</feature>
<evidence type="ECO:0008006" key="4">
    <source>
        <dbReference type="Google" id="ProtNLM"/>
    </source>
</evidence>
<feature type="transmembrane region" description="Helical" evidence="1">
    <location>
        <begin position="56"/>
        <end position="74"/>
    </location>
</feature>
<evidence type="ECO:0000313" key="2">
    <source>
        <dbReference type="EMBL" id="KHD74226.1"/>
    </source>
</evidence>
<dbReference type="OrthoDB" id="3298587at2"/>
<name>A0A0A6UFI9_ACTUT</name>
<dbReference type="Proteomes" id="UP000054537">
    <property type="component" value="Unassembled WGS sequence"/>
</dbReference>
<protein>
    <recommendedName>
        <fullName evidence="4">Cardiolipin synthase N-terminal domain-containing protein</fullName>
    </recommendedName>
</protein>
<gene>
    <name evidence="2" type="ORF">MB27_30060</name>
</gene>
<organism evidence="2 3">
    <name type="scientific">Actinoplanes utahensis</name>
    <dbReference type="NCBI Taxonomy" id="1869"/>
    <lineage>
        <taxon>Bacteria</taxon>
        <taxon>Bacillati</taxon>
        <taxon>Actinomycetota</taxon>
        <taxon>Actinomycetes</taxon>
        <taxon>Micromonosporales</taxon>
        <taxon>Micromonosporaceae</taxon>
        <taxon>Actinoplanes</taxon>
    </lineage>
</organism>
<keyword evidence="3" id="KW-1185">Reference proteome</keyword>
<dbReference type="AlphaFoldDB" id="A0A0A6UFI9"/>
<comment type="caution">
    <text evidence="2">The sequence shown here is derived from an EMBL/GenBank/DDBJ whole genome shotgun (WGS) entry which is preliminary data.</text>
</comment>
<accession>A0A0A6UFI9</accession>
<keyword evidence="1" id="KW-1133">Transmembrane helix</keyword>
<reference evidence="2 3" key="1">
    <citation type="submission" date="2014-10" db="EMBL/GenBank/DDBJ databases">
        <title>Draft genome sequence of Actinoplanes utahensis NRRL 12052.</title>
        <authorList>
            <person name="Velasco-Bucheli B."/>
            <person name="del Cerro C."/>
            <person name="Hormigo D."/>
            <person name="Garcia J.L."/>
            <person name="Acebal C."/>
            <person name="Arroyo M."/>
            <person name="de la Mata I."/>
        </authorList>
    </citation>
    <scope>NUCLEOTIDE SEQUENCE [LARGE SCALE GENOMIC DNA]</scope>
    <source>
        <strain evidence="2 3">NRRL 12052</strain>
    </source>
</reference>
<evidence type="ECO:0000313" key="3">
    <source>
        <dbReference type="Proteomes" id="UP000054537"/>
    </source>
</evidence>
<keyword evidence="1" id="KW-0472">Membrane</keyword>
<proteinExistence type="predicted"/>